<evidence type="ECO:0000256" key="1">
    <source>
        <dbReference type="SAM" id="Phobius"/>
    </source>
</evidence>
<feature type="transmembrane region" description="Helical" evidence="1">
    <location>
        <begin position="9"/>
        <end position="27"/>
    </location>
</feature>
<evidence type="ECO:0000313" key="2">
    <source>
        <dbReference type="EMBL" id="KKL76154.1"/>
    </source>
</evidence>
<name>A0A0F9EQ24_9ZZZZ</name>
<keyword evidence="1" id="KW-0472">Membrane</keyword>
<dbReference type="EMBL" id="LAZR01024140">
    <property type="protein sequence ID" value="KKL76154.1"/>
    <property type="molecule type" value="Genomic_DNA"/>
</dbReference>
<dbReference type="AlphaFoldDB" id="A0A0F9EQ24"/>
<sequence>MDIEILGKIAYLSWGMLFIINMILYLWTKSSLILFVGGFMLGGVFIQLIIMPHMIWQSKFIDKCRIRTLKSKKSTQT</sequence>
<proteinExistence type="predicted"/>
<keyword evidence="1" id="KW-0812">Transmembrane</keyword>
<accession>A0A0F9EQ24</accession>
<reference evidence="2" key="1">
    <citation type="journal article" date="2015" name="Nature">
        <title>Complex archaea that bridge the gap between prokaryotes and eukaryotes.</title>
        <authorList>
            <person name="Spang A."/>
            <person name="Saw J.H."/>
            <person name="Jorgensen S.L."/>
            <person name="Zaremba-Niedzwiedzka K."/>
            <person name="Martijn J."/>
            <person name="Lind A.E."/>
            <person name="van Eijk R."/>
            <person name="Schleper C."/>
            <person name="Guy L."/>
            <person name="Ettema T.J."/>
        </authorList>
    </citation>
    <scope>NUCLEOTIDE SEQUENCE</scope>
</reference>
<gene>
    <name evidence="2" type="ORF">LCGC14_2047710</name>
</gene>
<feature type="transmembrane region" description="Helical" evidence="1">
    <location>
        <begin position="33"/>
        <end position="56"/>
    </location>
</feature>
<protein>
    <submittedName>
        <fullName evidence="2">Uncharacterized protein</fullName>
    </submittedName>
</protein>
<keyword evidence="1" id="KW-1133">Transmembrane helix</keyword>
<organism evidence="2">
    <name type="scientific">marine sediment metagenome</name>
    <dbReference type="NCBI Taxonomy" id="412755"/>
    <lineage>
        <taxon>unclassified sequences</taxon>
        <taxon>metagenomes</taxon>
        <taxon>ecological metagenomes</taxon>
    </lineage>
</organism>
<comment type="caution">
    <text evidence="2">The sequence shown here is derived from an EMBL/GenBank/DDBJ whole genome shotgun (WGS) entry which is preliminary data.</text>
</comment>